<name>A0A7D9D759_PARCT</name>
<organism evidence="1 2">
    <name type="scientific">Paramuricea clavata</name>
    <name type="common">Red gorgonian</name>
    <name type="synonym">Violescent sea-whip</name>
    <dbReference type="NCBI Taxonomy" id="317549"/>
    <lineage>
        <taxon>Eukaryota</taxon>
        <taxon>Metazoa</taxon>
        <taxon>Cnidaria</taxon>
        <taxon>Anthozoa</taxon>
        <taxon>Octocorallia</taxon>
        <taxon>Malacalcyonacea</taxon>
        <taxon>Plexauridae</taxon>
        <taxon>Paramuricea</taxon>
    </lineage>
</organism>
<dbReference type="EMBL" id="CACRXK020000050">
    <property type="protein sequence ID" value="CAB3977485.1"/>
    <property type="molecule type" value="Genomic_DNA"/>
</dbReference>
<gene>
    <name evidence="1" type="ORF">PACLA_8A024829</name>
</gene>
<dbReference type="AlphaFoldDB" id="A0A7D9D759"/>
<reference evidence="1" key="1">
    <citation type="submission" date="2020-04" db="EMBL/GenBank/DDBJ databases">
        <authorList>
            <person name="Alioto T."/>
            <person name="Alioto T."/>
            <person name="Gomez Garrido J."/>
        </authorList>
    </citation>
    <scope>NUCLEOTIDE SEQUENCE</scope>
    <source>
        <strain evidence="1">A484AB</strain>
    </source>
</reference>
<dbReference type="SUPFAM" id="SSF57997">
    <property type="entry name" value="Tropomyosin"/>
    <property type="match status" value="1"/>
</dbReference>
<comment type="caution">
    <text evidence="1">The sequence shown here is derived from an EMBL/GenBank/DDBJ whole genome shotgun (WGS) entry which is preliminary data.</text>
</comment>
<protein>
    <submittedName>
        <fullName evidence="1">Uncharacterized protein</fullName>
    </submittedName>
</protein>
<evidence type="ECO:0000313" key="1">
    <source>
        <dbReference type="EMBL" id="CAB3977485.1"/>
    </source>
</evidence>
<dbReference type="Proteomes" id="UP001152795">
    <property type="component" value="Unassembled WGS sequence"/>
</dbReference>
<evidence type="ECO:0000313" key="2">
    <source>
        <dbReference type="Proteomes" id="UP001152795"/>
    </source>
</evidence>
<keyword evidence="2" id="KW-1185">Reference proteome</keyword>
<dbReference type="OrthoDB" id="6022105at2759"/>
<sequence>MKNYFYEDLRAMSQPAREMWMCEQCSEFGKEIENLMTDRERQSFTEEMYRKLRQVSKRWTSWNHKSFGNVTSRQSVAELLAWEQSTTLLINPVIKTRNITPEQNILVRFQELCQKFDQLHETFTNDILEPMCEFFWPTSQKVKLDNILESLKTLLSQWKSLLGSGVIDQSLFSESSSKHLHTFTLRGRIYDFDSVIRLIPDLLEKASLALSVVRKWRVLYKEFCLTRQNTYTLLESTRSSTKSKSRSQEQLGLLEKQSDVVQNQCDNLKSELEKCRDKCQSLEKDLHFHVDLCDRLETEVEKAKETCNTTKERLEEAKNNSQENSDSQQYRQVLQQELNASKIKFCTQRIKLINARKRCVAISDQLEITRKDYETLKMEGEISQNKYQVLRNQLENFRKNIRIQGGMVDSLQQQCYALKKELDTSKASCKMVTQELTEVKAKCGGLEERLRHKEKECLKVRNELNDALKREKMLKEKNAESRGICKAQECPQMRAV</sequence>
<accession>A0A7D9D759</accession>
<proteinExistence type="predicted"/>